<feature type="repeat" description="WD" evidence="9">
    <location>
        <begin position="474"/>
        <end position="507"/>
    </location>
</feature>
<keyword evidence="4" id="KW-0677">Repeat</keyword>
<dbReference type="Pfam" id="PF04494">
    <property type="entry name" value="TFIID_NTD2"/>
    <property type="match status" value="1"/>
</dbReference>
<feature type="region of interest" description="Disordered" evidence="10">
    <location>
        <begin position="316"/>
        <end position="378"/>
    </location>
</feature>
<dbReference type="InterPro" id="IPR015943">
    <property type="entry name" value="WD40/YVTN_repeat-like_dom_sf"/>
</dbReference>
<feature type="repeat" description="WD" evidence="9">
    <location>
        <begin position="401"/>
        <end position="442"/>
    </location>
</feature>
<evidence type="ECO:0000256" key="9">
    <source>
        <dbReference type="PROSITE-ProRule" id="PRU00221"/>
    </source>
</evidence>
<evidence type="ECO:0000256" key="1">
    <source>
        <dbReference type="ARBA" id="ARBA00004123"/>
    </source>
</evidence>
<dbReference type="EMBL" id="CAJPVJ010016529">
    <property type="protein sequence ID" value="CAG2176263.1"/>
    <property type="molecule type" value="Genomic_DNA"/>
</dbReference>
<feature type="region of interest" description="Disordered" evidence="10">
    <location>
        <begin position="1"/>
        <end position="38"/>
    </location>
</feature>
<keyword evidence="13" id="KW-1185">Reference proteome</keyword>
<feature type="compositionally biased region" description="Basic and acidic residues" evidence="10">
    <location>
        <begin position="338"/>
        <end position="348"/>
    </location>
</feature>
<accession>A0A7R9QUP0</accession>
<evidence type="ECO:0000259" key="11">
    <source>
        <dbReference type="Pfam" id="PF04494"/>
    </source>
</evidence>
<keyword evidence="6" id="KW-0804">Transcription</keyword>
<organism evidence="12">
    <name type="scientific">Oppiella nova</name>
    <dbReference type="NCBI Taxonomy" id="334625"/>
    <lineage>
        <taxon>Eukaryota</taxon>
        <taxon>Metazoa</taxon>
        <taxon>Ecdysozoa</taxon>
        <taxon>Arthropoda</taxon>
        <taxon>Chelicerata</taxon>
        <taxon>Arachnida</taxon>
        <taxon>Acari</taxon>
        <taxon>Acariformes</taxon>
        <taxon>Sarcoptiformes</taxon>
        <taxon>Oribatida</taxon>
        <taxon>Brachypylina</taxon>
        <taxon>Oppioidea</taxon>
        <taxon>Oppiidae</taxon>
        <taxon>Oppiella</taxon>
    </lineage>
</organism>
<dbReference type="InterPro" id="IPR001680">
    <property type="entry name" value="WD40_rpt"/>
</dbReference>
<dbReference type="PROSITE" id="PS00678">
    <property type="entry name" value="WD_REPEATS_1"/>
    <property type="match status" value="3"/>
</dbReference>
<dbReference type="CDD" id="cd08044">
    <property type="entry name" value="TAF5_NTD2"/>
    <property type="match status" value="1"/>
</dbReference>
<feature type="repeat" description="WD" evidence="9">
    <location>
        <begin position="600"/>
        <end position="633"/>
    </location>
</feature>
<dbReference type="AlphaFoldDB" id="A0A7R9QUP0"/>
<dbReference type="FunFam" id="2.130.10.10:FF:000243">
    <property type="entry name" value="Transcription initiation factor TFIID subunit 5"/>
    <property type="match status" value="1"/>
</dbReference>
<dbReference type="CDD" id="cd00200">
    <property type="entry name" value="WD40"/>
    <property type="match status" value="1"/>
</dbReference>
<evidence type="ECO:0000256" key="10">
    <source>
        <dbReference type="SAM" id="MobiDB-lite"/>
    </source>
</evidence>
<dbReference type="PANTHER" id="PTHR19879">
    <property type="entry name" value="TRANSCRIPTION INITIATION FACTOR TFIID"/>
    <property type="match status" value="1"/>
</dbReference>
<dbReference type="GO" id="GO:0016251">
    <property type="term" value="F:RNA polymerase II general transcription initiation factor activity"/>
    <property type="evidence" value="ECO:0007669"/>
    <property type="project" value="TreeGrafter"/>
</dbReference>
<evidence type="ECO:0000256" key="8">
    <source>
        <dbReference type="ARBA" id="ARBA00044130"/>
    </source>
</evidence>
<evidence type="ECO:0000256" key="2">
    <source>
        <dbReference type="ARBA" id="ARBA00009435"/>
    </source>
</evidence>
<comment type="similarity">
    <text evidence="2">Belongs to the WD repeat TAF5 family.</text>
</comment>
<protein>
    <recommendedName>
        <fullName evidence="8">Transcription initiation factor TFIID subunit 5</fullName>
    </recommendedName>
</protein>
<dbReference type="PRINTS" id="PR00320">
    <property type="entry name" value="GPROTEINBRPT"/>
</dbReference>
<feature type="repeat" description="WD" evidence="9">
    <location>
        <begin position="558"/>
        <end position="599"/>
    </location>
</feature>
<dbReference type="PROSITE" id="PS50294">
    <property type="entry name" value="WD_REPEATS_REGION"/>
    <property type="match status" value="5"/>
</dbReference>
<feature type="compositionally biased region" description="Polar residues" evidence="10">
    <location>
        <begin position="12"/>
        <end position="37"/>
    </location>
</feature>
<dbReference type="SUPFAM" id="SSF50978">
    <property type="entry name" value="WD40 repeat-like"/>
    <property type="match status" value="1"/>
</dbReference>
<dbReference type="InterPro" id="IPR020472">
    <property type="entry name" value="WD40_PAC1"/>
</dbReference>
<dbReference type="GO" id="GO:0005669">
    <property type="term" value="C:transcription factor TFIID complex"/>
    <property type="evidence" value="ECO:0007669"/>
    <property type="project" value="TreeGrafter"/>
</dbReference>
<dbReference type="SMART" id="SM00320">
    <property type="entry name" value="WD40"/>
    <property type="match status" value="6"/>
</dbReference>
<evidence type="ECO:0000256" key="6">
    <source>
        <dbReference type="ARBA" id="ARBA00023163"/>
    </source>
</evidence>
<evidence type="ECO:0000256" key="7">
    <source>
        <dbReference type="ARBA" id="ARBA00023242"/>
    </source>
</evidence>
<keyword evidence="7" id="KW-0539">Nucleus</keyword>
<dbReference type="Proteomes" id="UP000728032">
    <property type="component" value="Unassembled WGS sequence"/>
</dbReference>
<dbReference type="InterPro" id="IPR019775">
    <property type="entry name" value="WD40_repeat_CS"/>
</dbReference>
<dbReference type="SUPFAM" id="SSF160897">
    <property type="entry name" value="Taf5 N-terminal domain-like"/>
    <property type="match status" value="1"/>
</dbReference>
<keyword evidence="5" id="KW-0805">Transcription regulation</keyword>
<dbReference type="GO" id="GO:0006367">
    <property type="term" value="P:transcription initiation at RNA polymerase II promoter"/>
    <property type="evidence" value="ECO:0007669"/>
    <property type="project" value="TreeGrafter"/>
</dbReference>
<dbReference type="InterPro" id="IPR037264">
    <property type="entry name" value="TFIID_NTD2_sf"/>
</dbReference>
<evidence type="ECO:0000256" key="3">
    <source>
        <dbReference type="ARBA" id="ARBA00022574"/>
    </source>
</evidence>
<dbReference type="PANTHER" id="PTHR19879:SF1">
    <property type="entry name" value="CANNONBALL-RELATED"/>
    <property type="match status" value="1"/>
</dbReference>
<feature type="repeat" description="WD" evidence="9">
    <location>
        <begin position="642"/>
        <end position="677"/>
    </location>
</feature>
<keyword evidence="3 9" id="KW-0853">WD repeat</keyword>
<evidence type="ECO:0000313" key="13">
    <source>
        <dbReference type="Proteomes" id="UP000728032"/>
    </source>
</evidence>
<feature type="repeat" description="WD" evidence="9">
    <location>
        <begin position="516"/>
        <end position="557"/>
    </location>
</feature>
<name>A0A7R9QUP0_9ACAR</name>
<evidence type="ECO:0000256" key="5">
    <source>
        <dbReference type="ARBA" id="ARBA00023015"/>
    </source>
</evidence>
<evidence type="ECO:0000256" key="4">
    <source>
        <dbReference type="ARBA" id="ARBA00022737"/>
    </source>
</evidence>
<proteinExistence type="inferred from homology"/>
<dbReference type="Pfam" id="PF00400">
    <property type="entry name" value="WD40"/>
    <property type="match status" value="6"/>
</dbReference>
<comment type="subcellular location">
    <subcellularLocation>
        <location evidence="1">Nucleus</location>
    </subcellularLocation>
</comment>
<dbReference type="InterPro" id="IPR036322">
    <property type="entry name" value="WD40_repeat_dom_sf"/>
</dbReference>
<dbReference type="OrthoDB" id="10266330at2759"/>
<dbReference type="EMBL" id="OC931354">
    <property type="protein sequence ID" value="CAD7659101.1"/>
    <property type="molecule type" value="Genomic_DNA"/>
</dbReference>
<reference evidence="12" key="1">
    <citation type="submission" date="2020-11" db="EMBL/GenBank/DDBJ databases">
        <authorList>
            <person name="Tran Van P."/>
        </authorList>
    </citation>
    <scope>NUCLEOTIDE SEQUENCE</scope>
</reference>
<feature type="compositionally biased region" description="Basic and acidic residues" evidence="10">
    <location>
        <begin position="362"/>
        <end position="378"/>
    </location>
</feature>
<dbReference type="Gene3D" id="1.25.40.500">
    <property type="entry name" value="TFIID subunit TAF5, NTD2 domain"/>
    <property type="match status" value="1"/>
</dbReference>
<dbReference type="PROSITE" id="PS50082">
    <property type="entry name" value="WD_REPEATS_2"/>
    <property type="match status" value="6"/>
</dbReference>
<dbReference type="InterPro" id="IPR007582">
    <property type="entry name" value="TFIID_NTD2"/>
</dbReference>
<evidence type="ECO:0000313" key="12">
    <source>
        <dbReference type="EMBL" id="CAD7659101.1"/>
    </source>
</evidence>
<sequence length="734" mass="82495">MSDLGEDILSDLQPTRPHQPSDDTSSAAPDPQSTTGSAVVATDGVTLEQSSVAFDKHTVLAVLQFLQRNDLQKTVTQLRKEPKLVSLLSDEEVRQLEANSHESGGASNGANESHLNDVLKTYKSDENPDIYEDNYNTLRKFIESSLDSYRHELLRLLYPVFVHMYLELVVNGHEERAKQLMAKFGPQQEFYYEEDVKKLSVVTKTEHLCANNDIIDSFRTQHKLYTLRLSRDSYNYLKRFLQEKSKPNTQIFQNIIHEYLILDVYEGLTRTKGQVEAVAGGMLGEAKRDANKTKVFYGLFKEPELKIDITDIELDETAGGEGGDGTAAEKPKKKSKKKDSSQAKKARTDPNAPPFTRIPLPELRDAEQKDRVRARNDSSKALKLGPEVLPSICFYTLLNAQQNHEMAALCADVSEDSTLLAAGFSDSLVRVWSLSANRLKTMKPVSELELIDKEVDDVLYRMMDDKSTFDSKVLAAHSGPVYAVSFSPSRDLLLSCSEDSTIRLWSLLTWTNVCCYKGHCFPVWDVKFSPHGYYFASASHDRTARLWATDQYNPLRLFAGHISDVDCVQFHPNSNYIATGSTDRSVRLWDVLNGQCVRYMTGHKGTVFALAFENSGRYLVSGGADKRILFWDLMFGYLVAELCGHYDPIYSLSFSRGLEGTMLASGGTDDCIVLWDVLSLLEEIEAEDVSANQSPAVKNNSEQFLLGSYRTKSTYILSTHFTRRNLLLGIGIFH</sequence>
<feature type="domain" description="TFIID subunit TAF5 NTD2" evidence="11">
    <location>
        <begin position="126"/>
        <end position="260"/>
    </location>
</feature>
<gene>
    <name evidence="12" type="ORF">ONB1V03_LOCUS15697</name>
</gene>
<dbReference type="Gene3D" id="2.130.10.10">
    <property type="entry name" value="YVTN repeat-like/Quinoprotein amine dehydrogenase"/>
    <property type="match status" value="2"/>
</dbReference>